<evidence type="ECO:0000313" key="2">
    <source>
        <dbReference type="Proteomes" id="UP001604277"/>
    </source>
</evidence>
<gene>
    <name evidence="1" type="ORF">Fot_43352</name>
</gene>
<dbReference type="Proteomes" id="UP001604277">
    <property type="component" value="Unassembled WGS sequence"/>
</dbReference>
<reference evidence="2" key="1">
    <citation type="submission" date="2024-07" db="EMBL/GenBank/DDBJ databases">
        <title>Two chromosome-level genome assemblies of Korean endemic species Abeliophyllum distichum and Forsythia ovata (Oleaceae).</title>
        <authorList>
            <person name="Jang H."/>
        </authorList>
    </citation>
    <scope>NUCLEOTIDE SEQUENCE [LARGE SCALE GENOMIC DNA]</scope>
</reference>
<dbReference type="AlphaFoldDB" id="A0ABD1RNU7"/>
<dbReference type="EMBL" id="JBFOLJ010000012">
    <property type="protein sequence ID" value="KAL2490060.1"/>
    <property type="molecule type" value="Genomic_DNA"/>
</dbReference>
<name>A0ABD1RNU7_9LAMI</name>
<comment type="caution">
    <text evidence="1">The sequence shown here is derived from an EMBL/GenBank/DDBJ whole genome shotgun (WGS) entry which is preliminary data.</text>
</comment>
<evidence type="ECO:0000313" key="1">
    <source>
        <dbReference type="EMBL" id="KAL2490060.1"/>
    </source>
</evidence>
<sequence>MLTSEGVFFQFRIRSRLQSTNRVSRDQVDIKTSGFGGVTDGASMDGRLANKYRGRDACTTKVTRMTHLSHNPYKICFSCCYYNCSSSTLYCPQYYQYKYTRHCNRCRVHWVSSTILMCDARFVRNCCCSMIERHPPMPL</sequence>
<proteinExistence type="predicted"/>
<protein>
    <submittedName>
        <fullName evidence="1">Uncharacterized protein</fullName>
    </submittedName>
</protein>
<keyword evidence="2" id="KW-1185">Reference proteome</keyword>
<accession>A0ABD1RNU7</accession>
<organism evidence="1 2">
    <name type="scientific">Forsythia ovata</name>
    <dbReference type="NCBI Taxonomy" id="205694"/>
    <lineage>
        <taxon>Eukaryota</taxon>
        <taxon>Viridiplantae</taxon>
        <taxon>Streptophyta</taxon>
        <taxon>Embryophyta</taxon>
        <taxon>Tracheophyta</taxon>
        <taxon>Spermatophyta</taxon>
        <taxon>Magnoliopsida</taxon>
        <taxon>eudicotyledons</taxon>
        <taxon>Gunneridae</taxon>
        <taxon>Pentapetalae</taxon>
        <taxon>asterids</taxon>
        <taxon>lamiids</taxon>
        <taxon>Lamiales</taxon>
        <taxon>Oleaceae</taxon>
        <taxon>Forsythieae</taxon>
        <taxon>Forsythia</taxon>
    </lineage>
</organism>